<dbReference type="InterPro" id="IPR002885">
    <property type="entry name" value="PPR_rpt"/>
</dbReference>
<feature type="repeat" description="PPR" evidence="2">
    <location>
        <begin position="221"/>
        <end position="251"/>
    </location>
</feature>
<dbReference type="EMBL" id="GDJX01006657">
    <property type="protein sequence ID" value="JAT61279.1"/>
    <property type="molecule type" value="Transcribed_RNA"/>
</dbReference>
<dbReference type="Pfam" id="PF12854">
    <property type="entry name" value="PPR_1"/>
    <property type="match status" value="1"/>
</dbReference>
<evidence type="ECO:0000256" key="1">
    <source>
        <dbReference type="ARBA" id="ARBA00022737"/>
    </source>
</evidence>
<protein>
    <submittedName>
        <fullName evidence="5">Pentatricopeptide repeat-containing protein At5g66520</fullName>
    </submittedName>
</protein>
<dbReference type="PROSITE" id="PS51375">
    <property type="entry name" value="PPR"/>
    <property type="match status" value="3"/>
</dbReference>
<dbReference type="GO" id="GO:0008270">
    <property type="term" value="F:zinc ion binding"/>
    <property type="evidence" value="ECO:0007669"/>
    <property type="project" value="InterPro"/>
</dbReference>
<dbReference type="InterPro" id="IPR046849">
    <property type="entry name" value="E2_motif"/>
</dbReference>
<dbReference type="PANTHER" id="PTHR47926:SF463">
    <property type="entry name" value="PENTATRICOPEPTIDE REPEAT-CONTAINING PROTEIN"/>
    <property type="match status" value="1"/>
</dbReference>
<feature type="non-terminal residue" evidence="5">
    <location>
        <position position="1"/>
    </location>
</feature>
<evidence type="ECO:0000313" key="5">
    <source>
        <dbReference type="EMBL" id="JAT61279.1"/>
    </source>
</evidence>
<gene>
    <name evidence="5" type="primary">PCMP-H61_26</name>
    <name evidence="5" type="ORF">g.48437</name>
</gene>
<dbReference type="NCBIfam" id="TIGR00756">
    <property type="entry name" value="PPR"/>
    <property type="match status" value="5"/>
</dbReference>
<dbReference type="InterPro" id="IPR046960">
    <property type="entry name" value="PPR_At4g14850-like_plant"/>
</dbReference>
<dbReference type="AlphaFoldDB" id="A0A1D1Z353"/>
<keyword evidence="1" id="KW-0677">Repeat</keyword>
<feature type="repeat" description="PPR" evidence="2">
    <location>
        <begin position="354"/>
        <end position="388"/>
    </location>
</feature>
<dbReference type="Pfam" id="PF13041">
    <property type="entry name" value="PPR_2"/>
    <property type="match status" value="2"/>
</dbReference>
<dbReference type="PANTHER" id="PTHR47926">
    <property type="entry name" value="PENTATRICOPEPTIDE REPEAT-CONTAINING PROTEIN"/>
    <property type="match status" value="1"/>
</dbReference>
<sequence length="661" mass="73375">NMFPTAISTFHPLPTLPSPQQPLQPHHHLSPPSRPPQQPAAQPWLPSRELLAQYPALRHLHSCRSMRHLRQIHAHALTAGILRDNFVAARILCFAALSPDGSLPYADALFSRTHKPDAFMANTLVRAYAFGPTPADALLFYVRLMEGGLVPGCPDAHTFPLLLRACSEVGSLSLGAMVHAHAVKFGCASRVPVQNFLVNMYSSCDCLESARAVFDGMTEFDDASANMMIGGYLKCGCFDDARNLFDEMPEKDVVSWSVLINGYVQNSLFKEGLQLFRDMLAGKVEPNESVLVNVLSACAHLGAVEQGKWVEAFVSRKKGIKVTVRLGTALVDMYLKCGCVGNAFHVFDQMEEKNAITWTAMIGGLAINGHGREALQLFSQMEIQKVRPNEVTFIGVLNACSHTGLLEDGLNYFHSMTEVYGFKPNVHHYCCLVDLYGRAGLLDKAEDVIKNMSVEPNSAVLGSLLNSCRIHGNLKLGEWVGKQLLQLEPDHSGRYVLLSNLYAANGRWEAVADLRRKMREGGVSKTPGSSFIELKGTIHEFIAGDHFHPQSEEIYAMLDEMTVKLKMAGYQPKKDQVLIDMDDEEKETALFHHSEKLATAFGLINSDPGVTIRITKNLRVCADCHSATKLISKIYNREIIVRDRSRFHHFCNGFCSCNDFW</sequence>
<dbReference type="InterPro" id="IPR011990">
    <property type="entry name" value="TPR-like_helical_dom_sf"/>
</dbReference>
<dbReference type="Pfam" id="PF14432">
    <property type="entry name" value="DYW_deaminase"/>
    <property type="match status" value="1"/>
</dbReference>
<accession>A0A1D1Z353</accession>
<dbReference type="FunFam" id="1.25.40.10:FF:000348">
    <property type="entry name" value="Pentatricopeptide repeat-containing protein chloroplastic"/>
    <property type="match status" value="1"/>
</dbReference>
<dbReference type="GO" id="GO:0009451">
    <property type="term" value="P:RNA modification"/>
    <property type="evidence" value="ECO:0007669"/>
    <property type="project" value="InterPro"/>
</dbReference>
<reference evidence="5" key="1">
    <citation type="submission" date="2015-07" db="EMBL/GenBank/DDBJ databases">
        <title>Transcriptome Assembly of Anthurium amnicola.</title>
        <authorList>
            <person name="Suzuki J."/>
        </authorList>
    </citation>
    <scope>NUCLEOTIDE SEQUENCE</scope>
</reference>
<organism evidence="5">
    <name type="scientific">Anthurium amnicola</name>
    <dbReference type="NCBI Taxonomy" id="1678845"/>
    <lineage>
        <taxon>Eukaryota</taxon>
        <taxon>Viridiplantae</taxon>
        <taxon>Streptophyta</taxon>
        <taxon>Embryophyta</taxon>
        <taxon>Tracheophyta</taxon>
        <taxon>Spermatophyta</taxon>
        <taxon>Magnoliopsida</taxon>
        <taxon>Liliopsida</taxon>
        <taxon>Araceae</taxon>
        <taxon>Pothoideae</taxon>
        <taxon>Potheae</taxon>
        <taxon>Anthurium</taxon>
    </lineage>
</organism>
<dbReference type="FunFam" id="1.25.40.10:FF:000184">
    <property type="entry name" value="Pentatricopeptide repeat-containing protein, chloroplastic"/>
    <property type="match status" value="1"/>
</dbReference>
<evidence type="ECO:0000259" key="4">
    <source>
        <dbReference type="Pfam" id="PF14432"/>
    </source>
</evidence>
<dbReference type="InterPro" id="IPR032867">
    <property type="entry name" value="DYW_dom"/>
</dbReference>
<feature type="domain" description="DYW" evidence="4">
    <location>
        <begin position="569"/>
        <end position="661"/>
    </location>
</feature>
<evidence type="ECO:0000256" key="2">
    <source>
        <dbReference type="PROSITE-ProRule" id="PRU00708"/>
    </source>
</evidence>
<name>A0A1D1Z353_9ARAE</name>
<dbReference type="GO" id="GO:0003723">
    <property type="term" value="F:RNA binding"/>
    <property type="evidence" value="ECO:0007669"/>
    <property type="project" value="InterPro"/>
</dbReference>
<proteinExistence type="predicted"/>
<feature type="region of interest" description="Disordered" evidence="3">
    <location>
        <begin position="1"/>
        <end position="42"/>
    </location>
</feature>
<evidence type="ECO:0000256" key="3">
    <source>
        <dbReference type="SAM" id="MobiDB-lite"/>
    </source>
</evidence>
<feature type="repeat" description="PPR" evidence="2">
    <location>
        <begin position="252"/>
        <end position="286"/>
    </location>
</feature>
<dbReference type="Gene3D" id="1.25.40.10">
    <property type="entry name" value="Tetratricopeptide repeat domain"/>
    <property type="match status" value="3"/>
</dbReference>
<dbReference type="InterPro" id="IPR046848">
    <property type="entry name" value="E_motif"/>
</dbReference>
<dbReference type="Pfam" id="PF20431">
    <property type="entry name" value="E_motif"/>
    <property type="match status" value="1"/>
</dbReference>
<dbReference type="Pfam" id="PF20430">
    <property type="entry name" value="Eplus_motif"/>
    <property type="match status" value="1"/>
</dbReference>